<evidence type="ECO:0000256" key="1">
    <source>
        <dbReference type="SAM" id="MobiDB-lite"/>
    </source>
</evidence>
<dbReference type="AlphaFoldDB" id="A0AAV9Q2E1"/>
<reference evidence="4 5" key="1">
    <citation type="submission" date="2023-06" db="EMBL/GenBank/DDBJ databases">
        <title>Black Yeasts Isolated from many extreme environments.</title>
        <authorList>
            <person name="Coleine C."/>
            <person name="Stajich J.E."/>
            <person name="Selbmann L."/>
        </authorList>
    </citation>
    <scope>NUCLEOTIDE SEQUENCE [LARGE SCALE GENOMIC DNA]</scope>
    <source>
        <strain evidence="4 5">CCFEE 5887</strain>
    </source>
</reference>
<evidence type="ECO:0000256" key="3">
    <source>
        <dbReference type="SAM" id="SignalP"/>
    </source>
</evidence>
<sequence length="193" mass="20049">MKLTIFTALCVMGTTAAAYYKQLTNTTGLTLRDNILLPRCSGSCDECFGAGNVPCVGLTCYNPGAGEGQSLQDCAASLGVPVPTSSAAASPTATATGGSSDDGSDTGTSEDVGQWVSNHKGIIAGAAAGLVVLILLLACLGIYRRRRTRSRYLSASKAPPVVYQTEDIGSGQYVYSFAPHQNIPVTQARYMPK</sequence>
<comment type="caution">
    <text evidence="4">The sequence shown here is derived from an EMBL/GenBank/DDBJ whole genome shotgun (WGS) entry which is preliminary data.</text>
</comment>
<evidence type="ECO:0000256" key="2">
    <source>
        <dbReference type="SAM" id="Phobius"/>
    </source>
</evidence>
<protein>
    <submittedName>
        <fullName evidence="4">Uncharacterized protein</fullName>
    </submittedName>
</protein>
<gene>
    <name evidence="4" type="ORF">LTR25_007623</name>
</gene>
<dbReference type="EMBL" id="JAXLQG010000014">
    <property type="protein sequence ID" value="KAK5532919.1"/>
    <property type="molecule type" value="Genomic_DNA"/>
</dbReference>
<feature type="compositionally biased region" description="Low complexity" evidence="1">
    <location>
        <begin position="86"/>
        <end position="109"/>
    </location>
</feature>
<evidence type="ECO:0000313" key="4">
    <source>
        <dbReference type="EMBL" id="KAK5532919.1"/>
    </source>
</evidence>
<name>A0AAV9Q2E1_9PEZI</name>
<evidence type="ECO:0000313" key="5">
    <source>
        <dbReference type="Proteomes" id="UP001345827"/>
    </source>
</evidence>
<feature type="transmembrane region" description="Helical" evidence="2">
    <location>
        <begin position="122"/>
        <end position="143"/>
    </location>
</feature>
<feature type="signal peptide" evidence="3">
    <location>
        <begin position="1"/>
        <end position="17"/>
    </location>
</feature>
<feature type="region of interest" description="Disordered" evidence="1">
    <location>
        <begin position="86"/>
        <end position="111"/>
    </location>
</feature>
<dbReference type="Proteomes" id="UP001345827">
    <property type="component" value="Unassembled WGS sequence"/>
</dbReference>
<accession>A0AAV9Q2E1</accession>
<keyword evidence="2" id="KW-0812">Transmembrane</keyword>
<keyword evidence="5" id="KW-1185">Reference proteome</keyword>
<proteinExistence type="predicted"/>
<keyword evidence="2" id="KW-0472">Membrane</keyword>
<feature type="chain" id="PRO_5043564134" evidence="3">
    <location>
        <begin position="18"/>
        <end position="193"/>
    </location>
</feature>
<keyword evidence="2" id="KW-1133">Transmembrane helix</keyword>
<organism evidence="4 5">
    <name type="scientific">Vermiconidia calcicola</name>
    <dbReference type="NCBI Taxonomy" id="1690605"/>
    <lineage>
        <taxon>Eukaryota</taxon>
        <taxon>Fungi</taxon>
        <taxon>Dikarya</taxon>
        <taxon>Ascomycota</taxon>
        <taxon>Pezizomycotina</taxon>
        <taxon>Dothideomycetes</taxon>
        <taxon>Dothideomycetidae</taxon>
        <taxon>Mycosphaerellales</taxon>
        <taxon>Extremaceae</taxon>
        <taxon>Vermiconidia</taxon>
    </lineage>
</organism>
<keyword evidence="3" id="KW-0732">Signal</keyword>